<protein>
    <recommendedName>
        <fullName evidence="3 9">Gluconokinase</fullName>
        <ecNumber evidence="3 9">2.7.1.12</ecNumber>
    </recommendedName>
</protein>
<evidence type="ECO:0000256" key="9">
    <source>
        <dbReference type="RuleBase" id="RU363066"/>
    </source>
</evidence>
<gene>
    <name evidence="10" type="primary">gntK_1</name>
    <name evidence="10" type="ORF">AQS8620_00799</name>
</gene>
<dbReference type="Gene3D" id="3.40.50.300">
    <property type="entry name" value="P-loop containing nucleotide triphosphate hydrolases"/>
    <property type="match status" value="1"/>
</dbReference>
<comment type="pathway">
    <text evidence="1">Carbohydrate acid metabolism.</text>
</comment>
<dbReference type="SUPFAM" id="SSF52540">
    <property type="entry name" value="P-loop containing nucleoside triphosphate hydrolases"/>
    <property type="match status" value="1"/>
</dbReference>
<proteinExistence type="inferred from homology"/>
<keyword evidence="11" id="KW-1185">Reference proteome</keyword>
<evidence type="ECO:0000256" key="3">
    <source>
        <dbReference type="ARBA" id="ARBA00012054"/>
    </source>
</evidence>
<dbReference type="GO" id="GO:0005975">
    <property type="term" value="P:carbohydrate metabolic process"/>
    <property type="evidence" value="ECO:0007669"/>
    <property type="project" value="InterPro"/>
</dbReference>
<dbReference type="EC" id="2.7.1.12" evidence="3 9"/>
<dbReference type="EMBL" id="FWFS01000002">
    <property type="protein sequence ID" value="SLN26633.1"/>
    <property type="molecule type" value="Genomic_DNA"/>
</dbReference>
<keyword evidence="5 9" id="KW-0547">Nucleotide-binding</keyword>
<comment type="similarity">
    <text evidence="2 9">Belongs to the gluconokinase GntK/GntV family.</text>
</comment>
<evidence type="ECO:0000256" key="2">
    <source>
        <dbReference type="ARBA" id="ARBA00008420"/>
    </source>
</evidence>
<sequence>MTTPTKTARRIIVMGVSGCGKSTIGQALATALGLPYLEGDDLHPPANVAAMSAGTPLTDAMRAPWLDLIRSAMSESLTRSTGVVASCSALKRSYRDQLSREGAVFFVHLALSPQEAVARMSQRPGHFMPASLAASQAQTLQALEPDEAGVTLEAVRPVADLVAQARAALDQHCLT</sequence>
<evidence type="ECO:0000256" key="1">
    <source>
        <dbReference type="ARBA" id="ARBA00004761"/>
    </source>
</evidence>
<dbReference type="PANTHER" id="PTHR43442">
    <property type="entry name" value="GLUCONOKINASE-RELATED"/>
    <property type="match status" value="1"/>
</dbReference>
<comment type="catalytic activity">
    <reaction evidence="8 9">
        <text>D-gluconate + ATP = 6-phospho-D-gluconate + ADP + H(+)</text>
        <dbReference type="Rhea" id="RHEA:19433"/>
        <dbReference type="ChEBI" id="CHEBI:15378"/>
        <dbReference type="ChEBI" id="CHEBI:18391"/>
        <dbReference type="ChEBI" id="CHEBI:30616"/>
        <dbReference type="ChEBI" id="CHEBI:58759"/>
        <dbReference type="ChEBI" id="CHEBI:456216"/>
        <dbReference type="EC" id="2.7.1.12"/>
    </reaction>
</comment>
<dbReference type="Proteomes" id="UP000193862">
    <property type="component" value="Unassembled WGS sequence"/>
</dbReference>
<evidence type="ECO:0000256" key="4">
    <source>
        <dbReference type="ARBA" id="ARBA00022679"/>
    </source>
</evidence>
<dbReference type="GO" id="GO:0005524">
    <property type="term" value="F:ATP binding"/>
    <property type="evidence" value="ECO:0007669"/>
    <property type="project" value="UniProtKB-KW"/>
</dbReference>
<dbReference type="Pfam" id="PF01202">
    <property type="entry name" value="SKI"/>
    <property type="match status" value="1"/>
</dbReference>
<organism evidence="10 11">
    <name type="scientific">Aquimixticola soesokkakensis</name>
    <dbReference type="NCBI Taxonomy" id="1519096"/>
    <lineage>
        <taxon>Bacteria</taxon>
        <taxon>Pseudomonadati</taxon>
        <taxon>Pseudomonadota</taxon>
        <taxon>Alphaproteobacteria</taxon>
        <taxon>Rhodobacterales</taxon>
        <taxon>Paracoccaceae</taxon>
        <taxon>Aquimixticola</taxon>
    </lineage>
</organism>
<dbReference type="PANTHER" id="PTHR43442:SF3">
    <property type="entry name" value="GLUCONOKINASE-RELATED"/>
    <property type="match status" value="1"/>
</dbReference>
<dbReference type="RefSeq" id="WP_200809589.1">
    <property type="nucleotide sequence ID" value="NZ_FWFS01000002.1"/>
</dbReference>
<keyword evidence="7 9" id="KW-0067">ATP-binding</keyword>
<name>A0A1Y5RVL8_9RHOB</name>
<evidence type="ECO:0000256" key="7">
    <source>
        <dbReference type="ARBA" id="ARBA00022840"/>
    </source>
</evidence>
<dbReference type="InterPro" id="IPR031322">
    <property type="entry name" value="Shikimate/glucono_kinase"/>
</dbReference>
<evidence type="ECO:0000256" key="6">
    <source>
        <dbReference type="ARBA" id="ARBA00022777"/>
    </source>
</evidence>
<dbReference type="NCBIfam" id="TIGR01313">
    <property type="entry name" value="therm_gnt_kin"/>
    <property type="match status" value="1"/>
</dbReference>
<dbReference type="GO" id="GO:0046316">
    <property type="term" value="F:gluconokinase activity"/>
    <property type="evidence" value="ECO:0007669"/>
    <property type="project" value="UniProtKB-EC"/>
</dbReference>
<evidence type="ECO:0000256" key="5">
    <source>
        <dbReference type="ARBA" id="ARBA00022741"/>
    </source>
</evidence>
<dbReference type="CDD" id="cd02021">
    <property type="entry name" value="GntK"/>
    <property type="match status" value="1"/>
</dbReference>
<evidence type="ECO:0000313" key="10">
    <source>
        <dbReference type="EMBL" id="SLN26633.1"/>
    </source>
</evidence>
<dbReference type="InterPro" id="IPR006001">
    <property type="entry name" value="Therm_gnt_kin"/>
</dbReference>
<dbReference type="InterPro" id="IPR027417">
    <property type="entry name" value="P-loop_NTPase"/>
</dbReference>
<accession>A0A1Y5RVL8</accession>
<evidence type="ECO:0000256" key="8">
    <source>
        <dbReference type="ARBA" id="ARBA00048090"/>
    </source>
</evidence>
<keyword evidence="4 9" id="KW-0808">Transferase</keyword>
<dbReference type="AlphaFoldDB" id="A0A1Y5RVL8"/>
<dbReference type="GO" id="GO:0005737">
    <property type="term" value="C:cytoplasm"/>
    <property type="evidence" value="ECO:0007669"/>
    <property type="project" value="TreeGrafter"/>
</dbReference>
<reference evidence="10 11" key="1">
    <citation type="submission" date="2017-03" db="EMBL/GenBank/DDBJ databases">
        <authorList>
            <person name="Afonso C.L."/>
            <person name="Miller P.J."/>
            <person name="Scott M.A."/>
            <person name="Spackman E."/>
            <person name="Goraichik I."/>
            <person name="Dimitrov K.M."/>
            <person name="Suarez D.L."/>
            <person name="Swayne D.E."/>
        </authorList>
    </citation>
    <scope>NUCLEOTIDE SEQUENCE [LARGE SCALE GENOMIC DNA]</scope>
    <source>
        <strain evidence="10 11">CECT 8620</strain>
    </source>
</reference>
<keyword evidence="6 9" id="KW-0418">Kinase</keyword>
<evidence type="ECO:0000313" key="11">
    <source>
        <dbReference type="Proteomes" id="UP000193862"/>
    </source>
</evidence>